<dbReference type="InterPro" id="IPR036291">
    <property type="entry name" value="NAD(P)-bd_dom_sf"/>
</dbReference>
<dbReference type="PANTHER" id="PTHR48079:SF6">
    <property type="entry name" value="NAD(P)-BINDING DOMAIN-CONTAINING PROTEIN-RELATED"/>
    <property type="match status" value="1"/>
</dbReference>
<sequence length="361" mass="37938">MVNILITGATGYIGGTVLEELVATLPASADVKVFTTVRKEGQAKPIKARLPSVTVLLLDVVEDGEGVRRAIIDNAISVVVETVDAFRYSTAGNFLNALAEVKKASGLPVHFVHTSGAKLFSSHAGVDTSQVLSDTSDVFSVQKAQKSADGILNQASHTSISRTAVIPVNNAILAKGEALGVKSYIVVPPMVYGSGKSTGNTLSIQIVAVVRVARDLGKLPALDPTDTMWALCHIEDLTSLYTLLIRGILANTAPSGPTGGFYFAENGSFSWKTLSQAILTHMGLDTALEAPDDGVVEKIAKVLGCSPAWVPISMAGSSNLRGDNARSALGWKPKYDAAHLSSVVAEETDRVIETDAKVLVK</sequence>
<dbReference type="Proteomes" id="UP000076532">
    <property type="component" value="Unassembled WGS sequence"/>
</dbReference>
<dbReference type="GO" id="GO:0005737">
    <property type="term" value="C:cytoplasm"/>
    <property type="evidence" value="ECO:0007669"/>
    <property type="project" value="TreeGrafter"/>
</dbReference>
<dbReference type="PANTHER" id="PTHR48079">
    <property type="entry name" value="PROTEIN YEEZ"/>
    <property type="match status" value="1"/>
</dbReference>
<protein>
    <submittedName>
        <fullName evidence="1">NAD-P-binding protein</fullName>
    </submittedName>
</protein>
<gene>
    <name evidence="1" type="ORF">FIBSPDRAFT_1035439</name>
</gene>
<evidence type="ECO:0000313" key="2">
    <source>
        <dbReference type="Proteomes" id="UP000076532"/>
    </source>
</evidence>
<dbReference type="GO" id="GO:0004029">
    <property type="term" value="F:aldehyde dehydrogenase (NAD+) activity"/>
    <property type="evidence" value="ECO:0007669"/>
    <property type="project" value="TreeGrafter"/>
</dbReference>
<reference evidence="1 2" key="1">
    <citation type="journal article" date="2016" name="Mol. Biol. Evol.">
        <title>Comparative Genomics of Early-Diverging Mushroom-Forming Fungi Provides Insights into the Origins of Lignocellulose Decay Capabilities.</title>
        <authorList>
            <person name="Nagy L.G."/>
            <person name="Riley R."/>
            <person name="Tritt A."/>
            <person name="Adam C."/>
            <person name="Daum C."/>
            <person name="Floudas D."/>
            <person name="Sun H."/>
            <person name="Yadav J.S."/>
            <person name="Pangilinan J."/>
            <person name="Larsson K.H."/>
            <person name="Matsuura K."/>
            <person name="Barry K."/>
            <person name="Labutti K."/>
            <person name="Kuo R."/>
            <person name="Ohm R.A."/>
            <person name="Bhattacharya S.S."/>
            <person name="Shirouzu T."/>
            <person name="Yoshinaga Y."/>
            <person name="Martin F.M."/>
            <person name="Grigoriev I.V."/>
            <person name="Hibbett D.S."/>
        </authorList>
    </citation>
    <scope>NUCLEOTIDE SEQUENCE [LARGE SCALE GENOMIC DNA]</scope>
    <source>
        <strain evidence="1 2">CBS 109695</strain>
    </source>
</reference>
<dbReference type="STRING" id="436010.A0A166X3H9"/>
<keyword evidence="2" id="KW-1185">Reference proteome</keyword>
<dbReference type="EMBL" id="KV417480">
    <property type="protein sequence ID" value="KZP34385.1"/>
    <property type="molecule type" value="Genomic_DNA"/>
</dbReference>
<evidence type="ECO:0000313" key="1">
    <source>
        <dbReference type="EMBL" id="KZP34385.1"/>
    </source>
</evidence>
<accession>A0A166X3H9</accession>
<dbReference type="OrthoDB" id="10262413at2759"/>
<dbReference type="Gene3D" id="3.40.50.720">
    <property type="entry name" value="NAD(P)-binding Rossmann-like Domain"/>
    <property type="match status" value="1"/>
</dbReference>
<proteinExistence type="predicted"/>
<name>A0A166X3H9_9AGAM</name>
<dbReference type="AlphaFoldDB" id="A0A166X3H9"/>
<dbReference type="InterPro" id="IPR051783">
    <property type="entry name" value="NAD(P)-dependent_oxidoreduct"/>
</dbReference>
<dbReference type="SUPFAM" id="SSF51735">
    <property type="entry name" value="NAD(P)-binding Rossmann-fold domains"/>
    <property type="match status" value="1"/>
</dbReference>
<organism evidence="1 2">
    <name type="scientific">Athelia psychrophila</name>
    <dbReference type="NCBI Taxonomy" id="1759441"/>
    <lineage>
        <taxon>Eukaryota</taxon>
        <taxon>Fungi</taxon>
        <taxon>Dikarya</taxon>
        <taxon>Basidiomycota</taxon>
        <taxon>Agaricomycotina</taxon>
        <taxon>Agaricomycetes</taxon>
        <taxon>Agaricomycetidae</taxon>
        <taxon>Atheliales</taxon>
        <taxon>Atheliaceae</taxon>
        <taxon>Athelia</taxon>
    </lineage>
</organism>